<sequence>MPFLTIYRDEQVNSTVVPNQFIDDYMKDANDAQLKVYLYLLRMMNAHQATSVSDIADKFNHTEKDVIRALKYWQKLQLLDLDYDSGKNLTGIHIRDLDTPAESYAGRGTGSVSSFIPEPVLSGSAGFPDEKDGPPQSAGIPPAAPASDDRSTSYEKPSYSADQLREFKSRQDTAQLLFIAESYIGKPLTPSEIKTILYFTDVLHFSDDLIDYLLQYCVDKGKKDFKYIEKVAVNWAEEGISTPKQARKTACRYDKNIYTIMRGLGKDGSPTGRELEYINRWLKEYGFSTDIILEACERTVLATDKHRFEYADSILSSWKRQNVHQKSDIRGIDDLYRQRKKPQSPSKQTNNRFNQFPQNNYDFDVLEQELLSN</sequence>
<dbReference type="PANTHER" id="PTHR37293:SF5">
    <property type="entry name" value="DNA REPLICATION PROTEIN"/>
    <property type="match status" value="1"/>
</dbReference>
<dbReference type="InterPro" id="IPR006343">
    <property type="entry name" value="DnaB/C_C"/>
</dbReference>
<feature type="domain" description="DnaB/C C-terminal" evidence="3">
    <location>
        <begin position="178"/>
        <end position="248"/>
    </location>
</feature>
<organism evidence="4 5">
    <name type="scientific">Acetatifactor muris</name>
    <dbReference type="NCBI Taxonomy" id="879566"/>
    <lineage>
        <taxon>Bacteria</taxon>
        <taxon>Bacillati</taxon>
        <taxon>Bacillota</taxon>
        <taxon>Clostridia</taxon>
        <taxon>Lachnospirales</taxon>
        <taxon>Lachnospiraceae</taxon>
        <taxon>Acetatifactor</taxon>
    </lineage>
</organism>
<dbReference type="NCBIfam" id="TIGR01446">
    <property type="entry name" value="DnaD_dom"/>
    <property type="match status" value="2"/>
</dbReference>
<dbReference type="SUPFAM" id="SSF158499">
    <property type="entry name" value="DnaD domain-like"/>
    <property type="match status" value="2"/>
</dbReference>
<dbReference type="Gene3D" id="1.10.10.630">
    <property type="entry name" value="DnaD domain-like"/>
    <property type="match status" value="2"/>
</dbReference>
<dbReference type="EMBL" id="OFSM01000009">
    <property type="protein sequence ID" value="SOY29409.1"/>
    <property type="molecule type" value="Genomic_DNA"/>
</dbReference>
<dbReference type="AlphaFoldDB" id="A0A2K4ZG20"/>
<feature type="compositionally biased region" description="Polar residues" evidence="2">
    <location>
        <begin position="343"/>
        <end position="358"/>
    </location>
</feature>
<reference evidence="4 5" key="1">
    <citation type="submission" date="2018-01" db="EMBL/GenBank/DDBJ databases">
        <authorList>
            <person name="Gaut B.S."/>
            <person name="Morton B.R."/>
            <person name="Clegg M.T."/>
            <person name="Duvall M.R."/>
        </authorList>
    </citation>
    <scope>NUCLEOTIDE SEQUENCE [LARGE SCALE GENOMIC DNA]</scope>
    <source>
        <strain evidence="4">GP69</strain>
    </source>
</reference>
<evidence type="ECO:0000256" key="1">
    <source>
        <dbReference type="ARBA" id="ARBA00093462"/>
    </source>
</evidence>
<accession>A0A2K4ZG20</accession>
<dbReference type="InterPro" id="IPR017019">
    <property type="entry name" value="DNA_replication_prd_bac"/>
</dbReference>
<feature type="region of interest" description="Disordered" evidence="2">
    <location>
        <begin position="124"/>
        <end position="156"/>
    </location>
</feature>
<evidence type="ECO:0000313" key="5">
    <source>
        <dbReference type="Proteomes" id="UP000236311"/>
    </source>
</evidence>
<dbReference type="InterPro" id="IPR053162">
    <property type="entry name" value="DnaD"/>
</dbReference>
<feature type="domain" description="DnaB/C C-terminal" evidence="3">
    <location>
        <begin position="269"/>
        <end position="328"/>
    </location>
</feature>
<dbReference type="PIRSF" id="PIRSF033722">
    <property type="entry name" value="DnaD_CA_C3587_prd"/>
    <property type="match status" value="1"/>
</dbReference>
<evidence type="ECO:0000313" key="4">
    <source>
        <dbReference type="EMBL" id="SOY29409.1"/>
    </source>
</evidence>
<dbReference type="RefSeq" id="WP_103239499.1">
    <property type="nucleotide sequence ID" value="NZ_CANRXC010000083.1"/>
</dbReference>
<dbReference type="Proteomes" id="UP000236311">
    <property type="component" value="Unassembled WGS sequence"/>
</dbReference>
<proteinExistence type="inferred from homology"/>
<dbReference type="InterPro" id="IPR034829">
    <property type="entry name" value="DnaD-like_sf"/>
</dbReference>
<dbReference type="OrthoDB" id="1652900at2"/>
<name>A0A2K4ZG20_9FIRM</name>
<dbReference type="Pfam" id="PF07261">
    <property type="entry name" value="DnaB_2"/>
    <property type="match status" value="2"/>
</dbReference>
<protein>
    <submittedName>
        <fullName evidence="4">DNA replication protein DnaD</fullName>
    </submittedName>
</protein>
<gene>
    <name evidence="4" type="primary">dnaD</name>
    <name evidence="4" type="ORF">AMURIS_02124</name>
</gene>
<feature type="region of interest" description="Disordered" evidence="2">
    <location>
        <begin position="338"/>
        <end position="358"/>
    </location>
</feature>
<evidence type="ECO:0000259" key="3">
    <source>
        <dbReference type="Pfam" id="PF07261"/>
    </source>
</evidence>
<comment type="similarity">
    <text evidence="1">Belongs to the DnaB/DnaD family.</text>
</comment>
<dbReference type="PANTHER" id="PTHR37293">
    <property type="entry name" value="PHAGE REPLICATION PROTEIN-RELATED"/>
    <property type="match status" value="1"/>
</dbReference>
<keyword evidence="5" id="KW-1185">Reference proteome</keyword>
<evidence type="ECO:0000256" key="2">
    <source>
        <dbReference type="SAM" id="MobiDB-lite"/>
    </source>
</evidence>